<keyword evidence="4" id="KW-1133">Transmembrane helix</keyword>
<dbReference type="KEGG" id="csep:CP523_13900"/>
<dbReference type="RefSeq" id="WP_066678795.1">
    <property type="nucleotide sequence ID" value="NZ_CABMIZ010000052.1"/>
</dbReference>
<dbReference type="SUPFAM" id="SSF48452">
    <property type="entry name" value="TPR-like"/>
    <property type="match status" value="2"/>
</dbReference>
<evidence type="ECO:0008006" key="9">
    <source>
        <dbReference type="Google" id="ProtNLM"/>
    </source>
</evidence>
<evidence type="ECO:0000256" key="4">
    <source>
        <dbReference type="SAM" id="Phobius"/>
    </source>
</evidence>
<dbReference type="PANTHER" id="PTHR15704:SF7">
    <property type="entry name" value="SUPERKILLER COMPLEX PROTEIN 3"/>
    <property type="match status" value="1"/>
</dbReference>
<protein>
    <recommendedName>
        <fullName evidence="9">Tetratricopeptide repeat protein</fullName>
    </recommendedName>
</protein>
<name>A0A9N7PM55_CLOSE</name>
<keyword evidence="8" id="KW-1185">Reference proteome</keyword>
<keyword evidence="4" id="KW-0812">Transmembrane</keyword>
<evidence type="ECO:0000313" key="7">
    <source>
        <dbReference type="Proteomes" id="UP000280586"/>
    </source>
</evidence>
<dbReference type="Gene3D" id="1.25.40.10">
    <property type="entry name" value="Tetratricopeptide repeat domain"/>
    <property type="match status" value="2"/>
</dbReference>
<dbReference type="GeneID" id="303561776"/>
<dbReference type="InterPro" id="IPR039226">
    <property type="entry name" value="Ski3/TTC37"/>
</dbReference>
<keyword evidence="4" id="KW-0472">Membrane</keyword>
<reference evidence="6" key="2">
    <citation type="submission" date="2022-06" db="EMBL/GenBank/DDBJ databases">
        <authorList>
            <person name="Holder M.E."/>
            <person name="Ajami N.J."/>
            <person name="Petrosino J.F."/>
        </authorList>
    </citation>
    <scope>NUCLEOTIDE SEQUENCE</scope>
    <source>
        <strain evidence="6">RMA 8861</strain>
    </source>
</reference>
<organism evidence="5 7">
    <name type="scientific">Clostridium septicum</name>
    <dbReference type="NCBI Taxonomy" id="1504"/>
    <lineage>
        <taxon>Bacteria</taxon>
        <taxon>Bacillati</taxon>
        <taxon>Bacillota</taxon>
        <taxon>Clostridia</taxon>
        <taxon>Eubacteriales</taxon>
        <taxon>Clostridiaceae</taxon>
        <taxon>Clostridium</taxon>
    </lineage>
</organism>
<feature type="transmembrane region" description="Helical" evidence="4">
    <location>
        <begin position="21"/>
        <end position="42"/>
    </location>
</feature>
<dbReference type="PROSITE" id="PS50005">
    <property type="entry name" value="TPR"/>
    <property type="match status" value="1"/>
</dbReference>
<evidence type="ECO:0000313" key="6">
    <source>
        <dbReference type="EMBL" id="USS02028.1"/>
    </source>
</evidence>
<reference evidence="5 7" key="1">
    <citation type="submission" date="2017-09" db="EMBL/GenBank/DDBJ databases">
        <authorList>
            <person name="Thomas P."/>
            <person name="Seyboldt C."/>
        </authorList>
    </citation>
    <scope>NUCLEOTIDE SEQUENCE [LARGE SCALE GENOMIC DNA]</scope>
    <source>
        <strain evidence="5 7">DSM 7534</strain>
    </source>
</reference>
<evidence type="ECO:0000256" key="3">
    <source>
        <dbReference type="PROSITE-ProRule" id="PRU00339"/>
    </source>
</evidence>
<evidence type="ECO:0000313" key="5">
    <source>
        <dbReference type="EMBL" id="AYE35431.1"/>
    </source>
</evidence>
<dbReference type="GO" id="GO:0055087">
    <property type="term" value="C:Ski complex"/>
    <property type="evidence" value="ECO:0007669"/>
    <property type="project" value="InterPro"/>
</dbReference>
<evidence type="ECO:0000256" key="1">
    <source>
        <dbReference type="ARBA" id="ARBA00022737"/>
    </source>
</evidence>
<dbReference type="EMBL" id="CP023671">
    <property type="protein sequence ID" value="AYE35431.1"/>
    <property type="molecule type" value="Genomic_DNA"/>
</dbReference>
<dbReference type="Proteomes" id="UP001055437">
    <property type="component" value="Chromosome"/>
</dbReference>
<dbReference type="GO" id="GO:0006401">
    <property type="term" value="P:RNA catabolic process"/>
    <property type="evidence" value="ECO:0007669"/>
    <property type="project" value="InterPro"/>
</dbReference>
<keyword evidence="1" id="KW-0677">Repeat</keyword>
<dbReference type="Proteomes" id="UP000280586">
    <property type="component" value="Chromosome"/>
</dbReference>
<feature type="repeat" description="TPR" evidence="3">
    <location>
        <begin position="469"/>
        <end position="502"/>
    </location>
</feature>
<dbReference type="InterPro" id="IPR011990">
    <property type="entry name" value="TPR-like_helical_dom_sf"/>
</dbReference>
<accession>A0A9N7PM55</accession>
<dbReference type="PANTHER" id="PTHR15704">
    <property type="entry name" value="SUPERKILLER 3 PROTEIN-RELATED"/>
    <property type="match status" value="1"/>
</dbReference>
<sequence length="577" mass="67161">MKTFVEKVNLFYRKAYDKFPHIEPILVISLSMLLVLGIILSIKGISTDDNTTFTNNVAEDLFYKAEYDKAVEEYKNLQKEEDWPIWNVKIAEIYSIKGEYERSNTLLKESIVKRDRIIKEKGIEKYKEKDVELINEVVFTFLMNNEKEEALGLGESHLHDYLNNKQMIKTMVAVYIANNKVDKAEKLINDYLINNTTAFDYALASEMYMSMGKVTKGIDILKKAWDLDKNELEIYNAMSQIQEIDKKNLLDKLNLLSKENLNEDFYKVFMAEIYSTDKDSIIKAEKILDDLNDKENINVRLLEIEIYNKANRDKEAEEIIKEIVNQDKDSYLAKNLLAWDALWKKDYDSALDFAKKCIVKNSNCARAYGVLVPQILVEKGDTKIAEPFFRTAIKKEPFNYNMINKLGEYYGRKAIDIEKAKKVYNLVMNIGRDDSEAFYNLSKLYMIDKKPKEAIKNAKEAIKNNEDVSKYYRLLGALYLEQGLYEDGIEETRTAYLINENDILALNNAACYYFAITGEIERGMENMKEAYDSLSKISDLDVKKALTENYNKAKSIYDNYQNGKESYIRIADFTLFY</sequence>
<evidence type="ECO:0000256" key="2">
    <source>
        <dbReference type="ARBA" id="ARBA00022803"/>
    </source>
</evidence>
<dbReference type="InterPro" id="IPR019734">
    <property type="entry name" value="TPR_rpt"/>
</dbReference>
<dbReference type="AlphaFoldDB" id="A0A9N7PM55"/>
<keyword evidence="2 3" id="KW-0802">TPR repeat</keyword>
<evidence type="ECO:0000313" key="8">
    <source>
        <dbReference type="Proteomes" id="UP001055437"/>
    </source>
</evidence>
<proteinExistence type="predicted"/>
<dbReference type="SMART" id="SM00028">
    <property type="entry name" value="TPR"/>
    <property type="match status" value="4"/>
</dbReference>
<gene>
    <name evidence="5" type="ORF">CP523_13900</name>
    <name evidence="6" type="ORF">NH397_06300</name>
</gene>
<dbReference type="EMBL" id="CP099799">
    <property type="protein sequence ID" value="USS02028.1"/>
    <property type="molecule type" value="Genomic_DNA"/>
</dbReference>
<dbReference type="OrthoDB" id="1949098at2"/>